<dbReference type="RefSeq" id="WP_203942841.1">
    <property type="nucleotide sequence ID" value="NZ_BOOR01000006.1"/>
</dbReference>
<reference evidence="2" key="1">
    <citation type="submission" date="2021-01" db="EMBL/GenBank/DDBJ databases">
        <title>Whole genome shotgun sequence of Planotetraspora thailandica NBRC 104271.</title>
        <authorList>
            <person name="Komaki H."/>
            <person name="Tamura T."/>
        </authorList>
    </citation>
    <scope>NUCLEOTIDE SEQUENCE</scope>
    <source>
        <strain evidence="2">NBRC 104271</strain>
    </source>
</reference>
<dbReference type="Proteomes" id="UP000605992">
    <property type="component" value="Unassembled WGS sequence"/>
</dbReference>
<organism evidence="2 3">
    <name type="scientific">Planotetraspora thailandica</name>
    <dbReference type="NCBI Taxonomy" id="487172"/>
    <lineage>
        <taxon>Bacteria</taxon>
        <taxon>Bacillati</taxon>
        <taxon>Actinomycetota</taxon>
        <taxon>Actinomycetes</taxon>
        <taxon>Streptosporangiales</taxon>
        <taxon>Streptosporangiaceae</taxon>
        <taxon>Planotetraspora</taxon>
    </lineage>
</organism>
<dbReference type="AlphaFoldDB" id="A0A8J3UXR3"/>
<evidence type="ECO:0000313" key="2">
    <source>
        <dbReference type="EMBL" id="GII52555.1"/>
    </source>
</evidence>
<name>A0A8J3UXR3_9ACTN</name>
<evidence type="ECO:0000256" key="1">
    <source>
        <dbReference type="SAM" id="SignalP"/>
    </source>
</evidence>
<gene>
    <name evidence="2" type="ORF">Pth03_09440</name>
</gene>
<accession>A0A8J3UXR3</accession>
<feature type="signal peptide" evidence="1">
    <location>
        <begin position="1"/>
        <end position="33"/>
    </location>
</feature>
<dbReference type="EMBL" id="BOOR01000006">
    <property type="protein sequence ID" value="GII52555.1"/>
    <property type="molecule type" value="Genomic_DNA"/>
</dbReference>
<keyword evidence="3" id="KW-1185">Reference proteome</keyword>
<sequence length="150" mass="15432">MLTPARALRIVAGTAATLALAAATALTAAPASAASASCGSGYTFLDSYAIRGLNSGRTGGYVSLYWSNATGKNCAIATPISSWSGLVNHLDVQLTTPSYPGFVDDGLDANYHYYAGPIYISARGECVDVGGYFDYGGERFAGHAYGVHCG</sequence>
<feature type="chain" id="PRO_5035177009" description="Spore-associated protein A" evidence="1">
    <location>
        <begin position="34"/>
        <end position="150"/>
    </location>
</feature>
<protein>
    <recommendedName>
        <fullName evidence="4">Spore-associated protein A</fullName>
    </recommendedName>
</protein>
<comment type="caution">
    <text evidence="2">The sequence shown here is derived from an EMBL/GenBank/DDBJ whole genome shotgun (WGS) entry which is preliminary data.</text>
</comment>
<evidence type="ECO:0008006" key="4">
    <source>
        <dbReference type="Google" id="ProtNLM"/>
    </source>
</evidence>
<proteinExistence type="predicted"/>
<keyword evidence="1" id="KW-0732">Signal</keyword>
<evidence type="ECO:0000313" key="3">
    <source>
        <dbReference type="Proteomes" id="UP000605992"/>
    </source>
</evidence>